<feature type="region of interest" description="Disordered" evidence="1">
    <location>
        <begin position="54"/>
        <end position="114"/>
    </location>
</feature>
<evidence type="ECO:0000313" key="2">
    <source>
        <dbReference type="EMBL" id="KAK3923133.1"/>
    </source>
</evidence>
<protein>
    <submittedName>
        <fullName evidence="2">Translation initiation factor IF-2</fullName>
    </submittedName>
</protein>
<keyword evidence="2" id="KW-0396">Initiation factor</keyword>
<organism evidence="2 3">
    <name type="scientific">Frankliniella fusca</name>
    <dbReference type="NCBI Taxonomy" id="407009"/>
    <lineage>
        <taxon>Eukaryota</taxon>
        <taxon>Metazoa</taxon>
        <taxon>Ecdysozoa</taxon>
        <taxon>Arthropoda</taxon>
        <taxon>Hexapoda</taxon>
        <taxon>Insecta</taxon>
        <taxon>Pterygota</taxon>
        <taxon>Neoptera</taxon>
        <taxon>Paraneoptera</taxon>
        <taxon>Thysanoptera</taxon>
        <taxon>Terebrantia</taxon>
        <taxon>Thripoidea</taxon>
        <taxon>Thripidae</taxon>
        <taxon>Frankliniella</taxon>
    </lineage>
</organism>
<reference evidence="2" key="2">
    <citation type="journal article" date="2023" name="BMC Genomics">
        <title>Pest status, molecular evolution, and epigenetic factors derived from the genome assembly of Frankliniella fusca, a thysanopteran phytovirus vector.</title>
        <authorList>
            <person name="Catto M.A."/>
            <person name="Labadie P.E."/>
            <person name="Jacobson A.L."/>
            <person name="Kennedy G.G."/>
            <person name="Srinivasan R."/>
            <person name="Hunt B.G."/>
        </authorList>
    </citation>
    <scope>NUCLEOTIDE SEQUENCE</scope>
    <source>
        <strain evidence="2">PL_HMW_Pooled</strain>
    </source>
</reference>
<accession>A0AAE1LKJ7</accession>
<dbReference type="GO" id="GO:0003743">
    <property type="term" value="F:translation initiation factor activity"/>
    <property type="evidence" value="ECO:0007669"/>
    <property type="project" value="UniProtKB-KW"/>
</dbReference>
<sequence>MVFFVLVIVIDRKRKRGKYGDDPSAASLRHFQEHDKPRYPYNAASPDNIHLVKPEAPLHPIKKEPADASPGMYYSPGNLSPMYPGAGPSPQPTPIHSPQLPGGRTPSPGEYQASSPYGMGMGVYGGYSQQGYPHHGPGHMVPTAGGNVSIPHVRSVLLGGGSCTTAPHFSTDSVCPDVSGISVPPGVQASFSNIAEPANNGAMAAPLSPAEYAGNHPSGNYDPHAQPQGLTGPTNSLNGGFQSYTGVDPVQPVTGVSSFELQPLELNSSELYALGTWEGSLSEQMSSNLTLSGTAPSGS</sequence>
<keyword evidence="2" id="KW-0648">Protein biosynthesis</keyword>
<dbReference type="Proteomes" id="UP001219518">
    <property type="component" value="Unassembled WGS sequence"/>
</dbReference>
<dbReference type="EMBL" id="JAHWGI010001142">
    <property type="protein sequence ID" value="KAK3923133.1"/>
    <property type="molecule type" value="Genomic_DNA"/>
</dbReference>
<reference evidence="2" key="1">
    <citation type="submission" date="2021-07" db="EMBL/GenBank/DDBJ databases">
        <authorList>
            <person name="Catto M.A."/>
            <person name="Jacobson A."/>
            <person name="Kennedy G."/>
            <person name="Labadie P."/>
            <person name="Hunt B.G."/>
            <person name="Srinivasan R."/>
        </authorList>
    </citation>
    <scope>NUCLEOTIDE SEQUENCE</scope>
    <source>
        <strain evidence="2">PL_HMW_Pooled</strain>
        <tissue evidence="2">Head</tissue>
    </source>
</reference>
<proteinExistence type="predicted"/>
<comment type="caution">
    <text evidence="2">The sequence shown here is derived from an EMBL/GenBank/DDBJ whole genome shotgun (WGS) entry which is preliminary data.</text>
</comment>
<feature type="compositionally biased region" description="Polar residues" evidence="1">
    <location>
        <begin position="228"/>
        <end position="245"/>
    </location>
</feature>
<gene>
    <name evidence="2" type="ORF">KUF71_000215</name>
</gene>
<evidence type="ECO:0000256" key="1">
    <source>
        <dbReference type="SAM" id="MobiDB-lite"/>
    </source>
</evidence>
<evidence type="ECO:0000313" key="3">
    <source>
        <dbReference type="Proteomes" id="UP001219518"/>
    </source>
</evidence>
<feature type="region of interest" description="Disordered" evidence="1">
    <location>
        <begin position="213"/>
        <end position="246"/>
    </location>
</feature>
<keyword evidence="3" id="KW-1185">Reference proteome</keyword>
<dbReference type="AlphaFoldDB" id="A0AAE1LKJ7"/>
<name>A0AAE1LKJ7_9NEOP</name>